<dbReference type="PANTHER" id="PTHR43738:SF3">
    <property type="entry name" value="ABC TRANSPORTER PERMEASE"/>
    <property type="match status" value="1"/>
</dbReference>
<evidence type="ECO:0000256" key="5">
    <source>
        <dbReference type="ARBA" id="ARBA00023136"/>
    </source>
</evidence>
<keyword evidence="2" id="KW-1003">Cell membrane</keyword>
<evidence type="ECO:0000259" key="7">
    <source>
        <dbReference type="Pfam" id="PF02687"/>
    </source>
</evidence>
<dbReference type="InterPro" id="IPR051125">
    <property type="entry name" value="ABC-4/HrtB_transporter"/>
</dbReference>
<evidence type="ECO:0000259" key="8">
    <source>
        <dbReference type="Pfam" id="PF12704"/>
    </source>
</evidence>
<gene>
    <name evidence="9" type="ORF">FEM03_08720</name>
</gene>
<evidence type="ECO:0000256" key="1">
    <source>
        <dbReference type="ARBA" id="ARBA00004651"/>
    </source>
</evidence>
<feature type="domain" description="MacB-like periplasmic core" evidence="8">
    <location>
        <begin position="21"/>
        <end position="223"/>
    </location>
</feature>
<keyword evidence="3 6" id="KW-0812">Transmembrane</keyword>
<reference evidence="9 10" key="1">
    <citation type="submission" date="2019-05" db="EMBL/GenBank/DDBJ databases">
        <title>Verrucobacter flavum gen. nov., sp. nov. a new member of the family Verrucomicrobiaceae.</title>
        <authorList>
            <person name="Szuroczki S."/>
            <person name="Abbaszade G."/>
            <person name="Szabo A."/>
            <person name="Felfoldi T."/>
            <person name="Schumann P."/>
            <person name="Boka K."/>
            <person name="Keki Z."/>
            <person name="Toumi M."/>
            <person name="Toth E."/>
        </authorList>
    </citation>
    <scope>NUCLEOTIDE SEQUENCE [LARGE SCALE GENOMIC DNA]</scope>
    <source>
        <strain evidence="9 10">MG-N-17</strain>
    </source>
</reference>
<evidence type="ECO:0000256" key="6">
    <source>
        <dbReference type="SAM" id="Phobius"/>
    </source>
</evidence>
<dbReference type="Proteomes" id="UP000306196">
    <property type="component" value="Unassembled WGS sequence"/>
</dbReference>
<dbReference type="OrthoDB" id="187379at2"/>
<evidence type="ECO:0000256" key="2">
    <source>
        <dbReference type="ARBA" id="ARBA00022475"/>
    </source>
</evidence>
<feature type="domain" description="ABC3 transporter permease C-terminal" evidence="7">
    <location>
        <begin position="260"/>
        <end position="373"/>
    </location>
</feature>
<organism evidence="9 10">
    <name type="scientific">Phragmitibacter flavus</name>
    <dbReference type="NCBI Taxonomy" id="2576071"/>
    <lineage>
        <taxon>Bacteria</taxon>
        <taxon>Pseudomonadati</taxon>
        <taxon>Verrucomicrobiota</taxon>
        <taxon>Verrucomicrobiia</taxon>
        <taxon>Verrucomicrobiales</taxon>
        <taxon>Verrucomicrobiaceae</taxon>
        <taxon>Phragmitibacter</taxon>
    </lineage>
</organism>
<dbReference type="RefSeq" id="WP_138085820.1">
    <property type="nucleotide sequence ID" value="NZ_VAUV01000006.1"/>
</dbReference>
<evidence type="ECO:0000313" key="10">
    <source>
        <dbReference type="Proteomes" id="UP000306196"/>
    </source>
</evidence>
<feature type="transmembrane region" description="Helical" evidence="6">
    <location>
        <begin position="301"/>
        <end position="328"/>
    </location>
</feature>
<dbReference type="InterPro" id="IPR025857">
    <property type="entry name" value="MacB_PCD"/>
</dbReference>
<feature type="transmembrane region" description="Helical" evidence="6">
    <location>
        <begin position="256"/>
        <end position="281"/>
    </location>
</feature>
<name>A0A5R8KFC6_9BACT</name>
<proteinExistence type="predicted"/>
<feature type="transmembrane region" description="Helical" evidence="6">
    <location>
        <begin position="20"/>
        <end position="38"/>
    </location>
</feature>
<dbReference type="Pfam" id="PF02687">
    <property type="entry name" value="FtsX"/>
    <property type="match status" value="1"/>
</dbReference>
<dbReference type="GO" id="GO:0005886">
    <property type="term" value="C:plasma membrane"/>
    <property type="evidence" value="ECO:0007669"/>
    <property type="project" value="UniProtKB-SubCell"/>
</dbReference>
<dbReference type="AlphaFoldDB" id="A0A5R8KFC6"/>
<sequence length="385" mass="40928">MLPFTYAVRNLFRSPSRLAQTVGGSALVVLLVMAAVAINDGMKRVLAASGSDNNVILVGAGSEESIQRSEVPESSAGIAEAAVYGIVEKLGVRAVSSEIHYMNYLVFEDGHKAQALLRGVTPQALRVHPEVRLVSGRFPSPGEVMVGRLAWRKLGVAEASLVPGTSVTLDGVKLRVSGVFAAPGTVLESEVWTTLGDLRVLAKRETLSCVALKLESAEDFPDVEIFTKQRLDLELSALRESDYYAQLNAFFRPLRAMTWITAGLIVIGAIFGGINTLYAAFASRVRELATLQCIGYGRFALLVSLIQESTLACLTGTLVASLVAMFILDGQTIPFSIGAFTLEISPKVATTGIVTGLLLGILGTLPPAIRCLKPALPVALRASSI</sequence>
<dbReference type="InterPro" id="IPR003838">
    <property type="entry name" value="ABC3_permease_C"/>
</dbReference>
<evidence type="ECO:0000256" key="3">
    <source>
        <dbReference type="ARBA" id="ARBA00022692"/>
    </source>
</evidence>
<evidence type="ECO:0000313" key="9">
    <source>
        <dbReference type="EMBL" id="TLD70992.1"/>
    </source>
</evidence>
<dbReference type="PANTHER" id="PTHR43738">
    <property type="entry name" value="ABC TRANSPORTER, MEMBRANE PROTEIN"/>
    <property type="match status" value="1"/>
</dbReference>
<feature type="transmembrane region" description="Helical" evidence="6">
    <location>
        <begin position="348"/>
        <end position="369"/>
    </location>
</feature>
<comment type="subcellular location">
    <subcellularLocation>
        <location evidence="1">Cell membrane</location>
        <topology evidence="1">Multi-pass membrane protein</topology>
    </subcellularLocation>
</comment>
<accession>A0A5R8KFC6</accession>
<keyword evidence="10" id="KW-1185">Reference proteome</keyword>
<comment type="caution">
    <text evidence="9">The sequence shown here is derived from an EMBL/GenBank/DDBJ whole genome shotgun (WGS) entry which is preliminary data.</text>
</comment>
<dbReference type="EMBL" id="VAUV01000006">
    <property type="protein sequence ID" value="TLD70992.1"/>
    <property type="molecule type" value="Genomic_DNA"/>
</dbReference>
<dbReference type="Pfam" id="PF12704">
    <property type="entry name" value="MacB_PCD"/>
    <property type="match status" value="1"/>
</dbReference>
<evidence type="ECO:0000256" key="4">
    <source>
        <dbReference type="ARBA" id="ARBA00022989"/>
    </source>
</evidence>
<keyword evidence="4 6" id="KW-1133">Transmembrane helix</keyword>
<keyword evidence="5 6" id="KW-0472">Membrane</keyword>
<protein>
    <submittedName>
        <fullName evidence="9">FtsX-like permease family protein</fullName>
    </submittedName>
</protein>